<dbReference type="EMBL" id="RJUR01000014">
    <property type="protein sequence ID" value="ROQ49218.1"/>
    <property type="molecule type" value="Genomic_DNA"/>
</dbReference>
<evidence type="ECO:0000256" key="5">
    <source>
        <dbReference type="ARBA" id="ARBA00022692"/>
    </source>
</evidence>
<dbReference type="OrthoDB" id="8724574at2"/>
<dbReference type="SUPFAM" id="SSF58104">
    <property type="entry name" value="Methyl-accepting chemotaxis protein (MCP) signaling domain"/>
    <property type="match status" value="1"/>
</dbReference>
<evidence type="ECO:0000313" key="15">
    <source>
        <dbReference type="EMBL" id="ROQ49218.1"/>
    </source>
</evidence>
<keyword evidence="3" id="KW-0488">Methylation</keyword>
<dbReference type="CDD" id="cd11386">
    <property type="entry name" value="MCP_signal"/>
    <property type="match status" value="1"/>
</dbReference>
<dbReference type="CDD" id="cd06225">
    <property type="entry name" value="HAMP"/>
    <property type="match status" value="1"/>
</dbReference>
<dbReference type="PANTHER" id="PTHR32089:SF120">
    <property type="entry name" value="METHYL-ACCEPTING CHEMOTAXIS PROTEIN TLPQ"/>
    <property type="match status" value="1"/>
</dbReference>
<comment type="caution">
    <text evidence="15">The sequence shown here is derived from an EMBL/GenBank/DDBJ whole genome shotgun (WGS) entry which is preliminary data.</text>
</comment>
<dbReference type="InterPro" id="IPR004089">
    <property type="entry name" value="MCPsignal_dom"/>
</dbReference>
<feature type="transmembrane region" description="Helical" evidence="12">
    <location>
        <begin position="12"/>
        <end position="32"/>
    </location>
</feature>
<organism evidence="15 16">
    <name type="scientific">Pseudomonas putida</name>
    <name type="common">Arthrobacter siderocapsulatus</name>
    <dbReference type="NCBI Taxonomy" id="303"/>
    <lineage>
        <taxon>Bacteria</taxon>
        <taxon>Pseudomonadati</taxon>
        <taxon>Pseudomonadota</taxon>
        <taxon>Gammaproteobacteria</taxon>
        <taxon>Pseudomonadales</taxon>
        <taxon>Pseudomonadaceae</taxon>
        <taxon>Pseudomonas</taxon>
    </lineage>
</organism>
<name>A0A9X8EFX7_PSEPU</name>
<evidence type="ECO:0000256" key="8">
    <source>
        <dbReference type="ARBA" id="ARBA00023224"/>
    </source>
</evidence>
<dbReference type="InterPro" id="IPR004090">
    <property type="entry name" value="Chemotax_Me-accpt_rcpt"/>
</dbReference>
<evidence type="ECO:0000256" key="10">
    <source>
        <dbReference type="PROSITE-ProRule" id="PRU00284"/>
    </source>
</evidence>
<evidence type="ECO:0000256" key="3">
    <source>
        <dbReference type="ARBA" id="ARBA00022481"/>
    </source>
</evidence>
<keyword evidence="4" id="KW-0145">Chemotaxis</keyword>
<dbReference type="CDD" id="cd19411">
    <property type="entry name" value="MCP2201-like_sensor"/>
    <property type="match status" value="1"/>
</dbReference>
<feature type="domain" description="HAMP" evidence="14">
    <location>
        <begin position="212"/>
        <end position="264"/>
    </location>
</feature>
<evidence type="ECO:0000256" key="7">
    <source>
        <dbReference type="ARBA" id="ARBA00023136"/>
    </source>
</evidence>
<dbReference type="Proteomes" id="UP000269115">
    <property type="component" value="Unassembled WGS sequence"/>
</dbReference>
<accession>A0A9X8EFX7</accession>
<dbReference type="Gene3D" id="1.10.287.950">
    <property type="entry name" value="Methyl-accepting chemotaxis protein"/>
    <property type="match status" value="1"/>
</dbReference>
<dbReference type="Pfam" id="PF12729">
    <property type="entry name" value="4HB_MCP_1"/>
    <property type="match status" value="1"/>
</dbReference>
<dbReference type="Pfam" id="PF00672">
    <property type="entry name" value="HAMP"/>
    <property type="match status" value="1"/>
</dbReference>
<evidence type="ECO:0000256" key="1">
    <source>
        <dbReference type="ARBA" id="ARBA00004651"/>
    </source>
</evidence>
<keyword evidence="2" id="KW-1003">Cell membrane</keyword>
<evidence type="ECO:0000256" key="9">
    <source>
        <dbReference type="ARBA" id="ARBA00029447"/>
    </source>
</evidence>
<dbReference type="InterPro" id="IPR003660">
    <property type="entry name" value="HAMP_dom"/>
</dbReference>
<evidence type="ECO:0000259" key="14">
    <source>
        <dbReference type="PROSITE" id="PS50885"/>
    </source>
</evidence>
<sequence>MLLRNFRLGHRAILVFFVLNVLVIVLGVVSIMQMGRVRAAALEIEKNWMESVRQGGAIDALVLRLRLESYRLLSTDDPAIRKMSIETITGARSELDKAVTDYRHQVSSPDEQAAYDDVKTGIANYIGQLDSFLERVQADHAAEATEYLNQTTRPLANSLQVVIGKMMDINREGARQSGIESEAIYQSSVKTVIVIISVVVVLSILMGVLFARSITVPLLAVLGINQRIAEGDLRSVVPMSGKDELTDLMASTASMQASLRDTIRLMGDSSNQLAAAAEQMHSVAEESSRGLQQQSDEIEQAATAVNEMTVAVEEVARNAASASEVTQQSASSTRTGSERVTQAVVAIQNLTTIVESTSGEVEGLANRAQNISKVLDVIRAIAEQTNLLALNAAIEAARAGDQGRGFAVVADEVRALAHRTQESTKEIETMIADIQAGAEQAVTAMSQSRVNAQDTLGIAQEAGAALDAIARSITEINDRNFLIATASEEQAQVARSVDHNLVSIRDHSVQTSDGASQTATASNELSRLAIAMADLTRRFTT</sequence>
<dbReference type="PANTHER" id="PTHR32089">
    <property type="entry name" value="METHYL-ACCEPTING CHEMOTAXIS PROTEIN MCPB"/>
    <property type="match status" value="1"/>
</dbReference>
<protein>
    <submittedName>
        <fullName evidence="15">Methyl-accepting chemotaxis protein</fullName>
    </submittedName>
</protein>
<evidence type="ECO:0000256" key="2">
    <source>
        <dbReference type="ARBA" id="ARBA00022475"/>
    </source>
</evidence>
<evidence type="ECO:0000259" key="13">
    <source>
        <dbReference type="PROSITE" id="PS50111"/>
    </source>
</evidence>
<dbReference type="GO" id="GO:0007165">
    <property type="term" value="P:signal transduction"/>
    <property type="evidence" value="ECO:0007669"/>
    <property type="project" value="UniProtKB-KW"/>
</dbReference>
<dbReference type="RefSeq" id="WP_043861104.1">
    <property type="nucleotide sequence ID" value="NZ_LKGZ01000001.1"/>
</dbReference>
<keyword evidence="7 12" id="KW-0472">Membrane</keyword>
<keyword evidence="6 12" id="KW-1133">Transmembrane helix</keyword>
<evidence type="ECO:0000256" key="4">
    <source>
        <dbReference type="ARBA" id="ARBA00022500"/>
    </source>
</evidence>
<dbReference type="GO" id="GO:0004888">
    <property type="term" value="F:transmembrane signaling receptor activity"/>
    <property type="evidence" value="ECO:0007669"/>
    <property type="project" value="InterPro"/>
</dbReference>
<dbReference type="GO" id="GO:0006935">
    <property type="term" value="P:chemotaxis"/>
    <property type="evidence" value="ECO:0007669"/>
    <property type="project" value="UniProtKB-KW"/>
</dbReference>
<feature type="domain" description="Methyl-accepting transducer" evidence="13">
    <location>
        <begin position="269"/>
        <end position="505"/>
    </location>
</feature>
<proteinExistence type="inferred from homology"/>
<dbReference type="SMART" id="SM00283">
    <property type="entry name" value="MA"/>
    <property type="match status" value="1"/>
</dbReference>
<dbReference type="PRINTS" id="PR00260">
    <property type="entry name" value="CHEMTRNSDUCR"/>
</dbReference>
<keyword evidence="8 10" id="KW-0807">Transducer</keyword>
<gene>
    <name evidence="15" type="ORF">EDF85_3533</name>
</gene>
<feature type="region of interest" description="Disordered" evidence="11">
    <location>
        <begin position="318"/>
        <end position="338"/>
    </location>
</feature>
<reference evidence="15 16" key="1">
    <citation type="submission" date="2018-11" db="EMBL/GenBank/DDBJ databases">
        <title>Genomic analyses of the natural microbiome of Caenorhabditis elegans.</title>
        <authorList>
            <person name="Samuel B."/>
        </authorList>
    </citation>
    <scope>NUCLEOTIDE SEQUENCE [LARGE SCALE GENOMIC DNA]</scope>
    <source>
        <strain evidence="15 16">BIGb0473</strain>
    </source>
</reference>
<evidence type="ECO:0000256" key="6">
    <source>
        <dbReference type="ARBA" id="ARBA00022989"/>
    </source>
</evidence>
<dbReference type="InterPro" id="IPR047347">
    <property type="entry name" value="YvaQ-like_sensor"/>
</dbReference>
<keyword evidence="5 12" id="KW-0812">Transmembrane</keyword>
<dbReference type="FunFam" id="1.10.287.950:FF:000001">
    <property type="entry name" value="Methyl-accepting chemotaxis sensory transducer"/>
    <property type="match status" value="1"/>
</dbReference>
<feature type="transmembrane region" description="Helical" evidence="12">
    <location>
        <begin position="192"/>
        <end position="211"/>
    </location>
</feature>
<dbReference type="PROSITE" id="PS50885">
    <property type="entry name" value="HAMP"/>
    <property type="match status" value="1"/>
</dbReference>
<dbReference type="Pfam" id="PF00015">
    <property type="entry name" value="MCPsignal"/>
    <property type="match status" value="1"/>
</dbReference>
<dbReference type="InterPro" id="IPR024478">
    <property type="entry name" value="HlyB_4HB_MCP"/>
</dbReference>
<evidence type="ECO:0000256" key="12">
    <source>
        <dbReference type="SAM" id="Phobius"/>
    </source>
</evidence>
<evidence type="ECO:0000313" key="16">
    <source>
        <dbReference type="Proteomes" id="UP000269115"/>
    </source>
</evidence>
<comment type="similarity">
    <text evidence="9">Belongs to the methyl-accepting chemotaxis (MCP) protein family.</text>
</comment>
<dbReference type="GO" id="GO:0005886">
    <property type="term" value="C:plasma membrane"/>
    <property type="evidence" value="ECO:0007669"/>
    <property type="project" value="UniProtKB-SubCell"/>
</dbReference>
<dbReference type="AlphaFoldDB" id="A0A9X8EFX7"/>
<feature type="compositionally biased region" description="Polar residues" evidence="11">
    <location>
        <begin position="320"/>
        <end position="338"/>
    </location>
</feature>
<comment type="subcellular location">
    <subcellularLocation>
        <location evidence="1">Cell membrane</location>
        <topology evidence="1">Multi-pass membrane protein</topology>
    </subcellularLocation>
</comment>
<dbReference type="PROSITE" id="PS50111">
    <property type="entry name" value="CHEMOTAXIS_TRANSDUC_2"/>
    <property type="match status" value="1"/>
</dbReference>
<dbReference type="SMART" id="SM00304">
    <property type="entry name" value="HAMP"/>
    <property type="match status" value="2"/>
</dbReference>
<evidence type="ECO:0000256" key="11">
    <source>
        <dbReference type="SAM" id="MobiDB-lite"/>
    </source>
</evidence>